<organism evidence="1 2">
    <name type="scientific">Caerostris extrusa</name>
    <name type="common">Bark spider</name>
    <name type="synonym">Caerostris bankana</name>
    <dbReference type="NCBI Taxonomy" id="172846"/>
    <lineage>
        <taxon>Eukaryota</taxon>
        <taxon>Metazoa</taxon>
        <taxon>Ecdysozoa</taxon>
        <taxon>Arthropoda</taxon>
        <taxon>Chelicerata</taxon>
        <taxon>Arachnida</taxon>
        <taxon>Araneae</taxon>
        <taxon>Araneomorphae</taxon>
        <taxon>Entelegynae</taxon>
        <taxon>Araneoidea</taxon>
        <taxon>Araneidae</taxon>
        <taxon>Caerostris</taxon>
    </lineage>
</organism>
<evidence type="ECO:0000313" key="2">
    <source>
        <dbReference type="Proteomes" id="UP001054945"/>
    </source>
</evidence>
<protein>
    <submittedName>
        <fullName evidence="1">Uncharacterized protein</fullName>
    </submittedName>
</protein>
<dbReference type="AlphaFoldDB" id="A0AAV4SCH2"/>
<sequence>MTSEDRKYGLTVTKFQHIDSSRRKADSRSTTGEEAILFKRKETTKRKMIPMHTGSVIILFTALDADQSDWAVKKDLSSRIT</sequence>
<dbReference type="EMBL" id="BPLR01009215">
    <property type="protein sequence ID" value="GIY30356.1"/>
    <property type="molecule type" value="Genomic_DNA"/>
</dbReference>
<accession>A0AAV4SCH2</accession>
<name>A0AAV4SCH2_CAEEX</name>
<proteinExistence type="predicted"/>
<reference evidence="1 2" key="1">
    <citation type="submission" date="2021-06" db="EMBL/GenBank/DDBJ databases">
        <title>Caerostris extrusa draft genome.</title>
        <authorList>
            <person name="Kono N."/>
            <person name="Arakawa K."/>
        </authorList>
    </citation>
    <scope>NUCLEOTIDE SEQUENCE [LARGE SCALE GENOMIC DNA]</scope>
</reference>
<gene>
    <name evidence="1" type="ORF">CEXT_128441</name>
</gene>
<dbReference type="Proteomes" id="UP001054945">
    <property type="component" value="Unassembled WGS sequence"/>
</dbReference>
<comment type="caution">
    <text evidence="1">The sequence shown here is derived from an EMBL/GenBank/DDBJ whole genome shotgun (WGS) entry which is preliminary data.</text>
</comment>
<evidence type="ECO:0000313" key="1">
    <source>
        <dbReference type="EMBL" id="GIY30356.1"/>
    </source>
</evidence>
<keyword evidence="2" id="KW-1185">Reference proteome</keyword>